<evidence type="ECO:0000313" key="2">
    <source>
        <dbReference type="EMBL" id="CAI3984896.1"/>
    </source>
</evidence>
<reference evidence="3 4" key="2">
    <citation type="submission" date="2024-05" db="EMBL/GenBank/DDBJ databases">
        <authorList>
            <person name="Chen Y."/>
            <person name="Shah S."/>
            <person name="Dougan E. K."/>
            <person name="Thang M."/>
            <person name="Chan C."/>
        </authorList>
    </citation>
    <scope>NUCLEOTIDE SEQUENCE [LARGE SCALE GENOMIC DNA]</scope>
</reference>
<dbReference type="EMBL" id="CAMXCT010000932">
    <property type="protein sequence ID" value="CAI3984896.1"/>
    <property type="molecule type" value="Genomic_DNA"/>
</dbReference>
<organism evidence="2">
    <name type="scientific">Cladocopium goreaui</name>
    <dbReference type="NCBI Taxonomy" id="2562237"/>
    <lineage>
        <taxon>Eukaryota</taxon>
        <taxon>Sar</taxon>
        <taxon>Alveolata</taxon>
        <taxon>Dinophyceae</taxon>
        <taxon>Suessiales</taxon>
        <taxon>Symbiodiniaceae</taxon>
        <taxon>Cladocopium</taxon>
    </lineage>
</organism>
<feature type="non-terminal residue" evidence="2">
    <location>
        <position position="197"/>
    </location>
</feature>
<evidence type="ECO:0000256" key="1">
    <source>
        <dbReference type="SAM" id="MobiDB-lite"/>
    </source>
</evidence>
<evidence type="ECO:0000313" key="3">
    <source>
        <dbReference type="EMBL" id="CAL4772208.1"/>
    </source>
</evidence>
<gene>
    <name evidence="2" type="ORF">C1SCF055_LOCUS12395</name>
</gene>
<dbReference type="EMBL" id="CAMXCT030000932">
    <property type="protein sequence ID" value="CAL4772208.1"/>
    <property type="molecule type" value="Genomic_DNA"/>
</dbReference>
<feature type="non-terminal residue" evidence="2">
    <location>
        <position position="1"/>
    </location>
</feature>
<reference evidence="2" key="1">
    <citation type="submission" date="2022-10" db="EMBL/GenBank/DDBJ databases">
        <authorList>
            <person name="Chen Y."/>
            <person name="Dougan E. K."/>
            <person name="Chan C."/>
            <person name="Rhodes N."/>
            <person name="Thang M."/>
        </authorList>
    </citation>
    <scope>NUCLEOTIDE SEQUENCE</scope>
</reference>
<feature type="region of interest" description="Disordered" evidence="1">
    <location>
        <begin position="160"/>
        <end position="182"/>
    </location>
</feature>
<proteinExistence type="predicted"/>
<name>A0A9P1C6Y7_9DINO</name>
<keyword evidence="4" id="KW-1185">Reference proteome</keyword>
<dbReference type="EMBL" id="CAMXCT020000932">
    <property type="protein sequence ID" value="CAL1138271.1"/>
    <property type="molecule type" value="Genomic_DNA"/>
</dbReference>
<dbReference type="AlphaFoldDB" id="A0A9P1C6Y7"/>
<accession>A0A9P1C6Y7</accession>
<sequence length="197" mass="22372">QPQILCARSRPAQLTPRVCCACGRSVWATKKFLESARRITSDRHPLPYWHSDNSIPRDSSGTPYFLRVKQQISTPDRIRSIPMKAFLQLINDTPNCEYHQETRNLHKNWAANIIATENGNLLKCVFNDADGTVKLLIREDLFPMAEEGLATAWKKVTTRHSDEDFTTQKGKGKGKAKSSSSTARGVQDYLYKVHLVR</sequence>
<evidence type="ECO:0000313" key="4">
    <source>
        <dbReference type="Proteomes" id="UP001152797"/>
    </source>
</evidence>
<protein>
    <submittedName>
        <fullName evidence="2">Uncharacterized protein</fullName>
    </submittedName>
</protein>
<comment type="caution">
    <text evidence="2">The sequence shown here is derived from an EMBL/GenBank/DDBJ whole genome shotgun (WGS) entry which is preliminary data.</text>
</comment>
<dbReference type="Proteomes" id="UP001152797">
    <property type="component" value="Unassembled WGS sequence"/>
</dbReference>